<dbReference type="Proteomes" id="UP000182063">
    <property type="component" value="Chromosome"/>
</dbReference>
<feature type="transmembrane region" description="Helical" evidence="1">
    <location>
        <begin position="36"/>
        <end position="54"/>
    </location>
</feature>
<evidence type="ECO:0000313" key="2">
    <source>
        <dbReference type="EMBL" id="API59845.1"/>
    </source>
</evidence>
<keyword evidence="1" id="KW-1133">Transmembrane helix</keyword>
<dbReference type="KEGG" id="sphj:BSL82_11380"/>
<evidence type="ECO:0000256" key="1">
    <source>
        <dbReference type="SAM" id="Phobius"/>
    </source>
</evidence>
<name>A0A1L3ZW56_9SPHN</name>
<dbReference type="AlphaFoldDB" id="A0A1L3ZW56"/>
<sequence length="96" mass="10316">MRAWAFLLGGMIVWTIHFFALYIVVSIFLTSTLTRVLVLAITLACLAAAGYILLRATKEWAGSTDAPGKWGHGLAALFAALALIAIVWQGLPALMI</sequence>
<dbReference type="OrthoDB" id="7574349at2"/>
<feature type="transmembrane region" description="Helical" evidence="1">
    <location>
        <begin position="6"/>
        <end position="29"/>
    </location>
</feature>
<dbReference type="RefSeq" id="WP_072597635.1">
    <property type="nucleotide sequence ID" value="NZ_CP018221.1"/>
</dbReference>
<keyword evidence="3" id="KW-1185">Reference proteome</keyword>
<protein>
    <submittedName>
        <fullName evidence="2">Uncharacterized protein</fullName>
    </submittedName>
</protein>
<dbReference type="STRING" id="1921510.BSL82_11380"/>
<proteinExistence type="predicted"/>
<accession>A0A1L3ZW56</accession>
<reference evidence="3" key="1">
    <citation type="submission" date="2016-11" db="EMBL/GenBank/DDBJ databases">
        <title>Complete Genome Sequence of alachlor-degrading Sphingomonas sp. strain JJ-A5.</title>
        <authorList>
            <person name="Lee H."/>
            <person name="Ka J.-O."/>
        </authorList>
    </citation>
    <scope>NUCLEOTIDE SEQUENCE [LARGE SCALE GENOMIC DNA]</scope>
    <source>
        <strain evidence="3">JJ-A5</strain>
    </source>
</reference>
<keyword evidence="1" id="KW-0812">Transmembrane</keyword>
<gene>
    <name evidence="2" type="ORF">BSL82_11380</name>
</gene>
<evidence type="ECO:0000313" key="3">
    <source>
        <dbReference type="Proteomes" id="UP000182063"/>
    </source>
</evidence>
<dbReference type="EMBL" id="CP018221">
    <property type="protein sequence ID" value="API59845.1"/>
    <property type="molecule type" value="Genomic_DNA"/>
</dbReference>
<feature type="transmembrane region" description="Helical" evidence="1">
    <location>
        <begin position="74"/>
        <end position="94"/>
    </location>
</feature>
<keyword evidence="1" id="KW-0472">Membrane</keyword>
<organism evidence="2 3">
    <name type="scientific">Tardibacter chloracetimidivorans</name>
    <dbReference type="NCBI Taxonomy" id="1921510"/>
    <lineage>
        <taxon>Bacteria</taxon>
        <taxon>Pseudomonadati</taxon>
        <taxon>Pseudomonadota</taxon>
        <taxon>Alphaproteobacteria</taxon>
        <taxon>Sphingomonadales</taxon>
        <taxon>Sphingomonadaceae</taxon>
        <taxon>Tardibacter</taxon>
    </lineage>
</organism>